<evidence type="ECO:0000256" key="1">
    <source>
        <dbReference type="SAM" id="MobiDB-lite"/>
    </source>
</evidence>
<dbReference type="OrthoDB" id="2110451at2759"/>
<organism evidence="3 4">
    <name type="scientific">Eremothecium gossypii (strain ATCC 10895 / CBS 109.51 / FGSC 9923 / NRRL Y-1056)</name>
    <name type="common">Yeast</name>
    <name type="synonym">Ashbya gossypii</name>
    <dbReference type="NCBI Taxonomy" id="284811"/>
    <lineage>
        <taxon>Eukaryota</taxon>
        <taxon>Fungi</taxon>
        <taxon>Dikarya</taxon>
        <taxon>Ascomycota</taxon>
        <taxon>Saccharomycotina</taxon>
        <taxon>Saccharomycetes</taxon>
        <taxon>Saccharomycetales</taxon>
        <taxon>Saccharomycetaceae</taxon>
        <taxon>Eremothecium</taxon>
    </lineage>
</organism>
<dbReference type="InParanoid" id="Q74ZY0"/>
<protein>
    <submittedName>
        <fullName evidence="3">AGR078Cp</fullName>
    </submittedName>
</protein>
<evidence type="ECO:0000313" key="4">
    <source>
        <dbReference type="Proteomes" id="UP000000591"/>
    </source>
</evidence>
<dbReference type="InterPro" id="IPR024790">
    <property type="entry name" value="APC4_long_dom"/>
</dbReference>
<dbReference type="eggNOG" id="KOG4640">
    <property type="taxonomic scope" value="Eukaryota"/>
</dbReference>
<dbReference type="EMBL" id="AE016820">
    <property type="protein sequence ID" value="AAS54567.1"/>
    <property type="molecule type" value="Genomic_DNA"/>
</dbReference>
<evidence type="ECO:0000259" key="2">
    <source>
        <dbReference type="Pfam" id="PF12896"/>
    </source>
</evidence>
<dbReference type="Proteomes" id="UP000000591">
    <property type="component" value="Chromosome VII"/>
</dbReference>
<name>Q74ZY0_EREGS</name>
<keyword evidence="4" id="KW-1185">Reference proteome</keyword>
<reference evidence="4" key="2">
    <citation type="journal article" date="2013" name="G3 (Bethesda)">
        <title>Genomes of Ashbya fungi isolated from insects reveal four mating-type loci, numerous translocations, lack of transposons, and distinct gene duplications.</title>
        <authorList>
            <person name="Dietrich F.S."/>
            <person name="Voegeli S."/>
            <person name="Kuo S."/>
            <person name="Philippsen P."/>
        </authorList>
    </citation>
    <scope>GENOME REANNOTATION</scope>
    <source>
        <strain evidence="4">ATCC 10895 / CBS 109.51 / FGSC 9923 / NRRL Y-1056</strain>
    </source>
</reference>
<reference evidence="3 4" key="1">
    <citation type="journal article" date="2004" name="Science">
        <title>The Ashbya gossypii genome as a tool for mapping the ancient Saccharomyces cerevisiae genome.</title>
        <authorList>
            <person name="Dietrich F.S."/>
            <person name="Voegeli S."/>
            <person name="Brachat S."/>
            <person name="Lerch A."/>
            <person name="Gates K."/>
            <person name="Steiner S."/>
            <person name="Mohr C."/>
            <person name="Pohlmann R."/>
            <person name="Luedi P."/>
            <person name="Choi S."/>
            <person name="Wing R.A."/>
            <person name="Flavier A."/>
            <person name="Gaffney T.D."/>
            <person name="Philippsen P."/>
        </authorList>
    </citation>
    <scope>NUCLEOTIDE SEQUENCE [LARGE SCALE GENOMIC DNA]</scope>
    <source>
        <strain evidence="4">ATCC 10895 / CBS 109.51 / FGSC 9923 / NRRL Y-1056</strain>
    </source>
</reference>
<dbReference type="STRING" id="284811.Q74ZY0"/>
<dbReference type="HOGENOM" id="CLU_386329_0_0_1"/>
<dbReference type="AlphaFoldDB" id="Q74ZY0"/>
<dbReference type="KEGG" id="ago:AGOS_AGR078C"/>
<sequence length="715" mass="81997">MTQWKVKLTKQWDGKLEPFWNDRLSLWGVLEKEVLSIFRYIDGRRVGAIPLRLRQNEELLRCQWEPDDGELFAVALRSGSVKIYRGRLDPEGTEGSEGAELVGTVVLGRGDAFQMEQFVWNRIKWRVREPFCGEFDSPLVQWLPRLTEMSISAQGKLLCTPLGYEGPEWNAGLAADESNMFLTFDNNTRKVVLSIDGTFNFRYGEKSKFPTKVTSILPGNENHYVFINDEDWQLQVIRLEFTEYHQVHELMKCCSHIQFLLKYIRDNHRLIGTKLMEPHATFTGSLFPEEQFTKFMKGLKDVFYLGYSDDKTVENWFTLKLGRHGTAIWKQRNHLFWSSSQGVLVTCMIPACERLIVSAKRLLGLVKSLKLNVFGLDDDNELTAVEVQDLLQMSLGLLKGLVEQVEQFHVGENVSKDGLAWIEYMMDSLLHNEDEDAHNLNGQDGLFSSDLDPHEVYPKEHYSVQLFLNEYIIPKKPYSWIKSDFPSQLEVLMRQFDLVQKNYTAKWIKKLIKVPGPVRKLKSLVGHRLEDALVDGETIYMICSKRSPKRPDLDEEVECSPSRESELQQSMGKLSEETPVDGYSRIFTLVQYDVSSKELTRQSIPPPTNRAIIASIKFVPGESSRFLMLTEDGQVRRYLVGYSGATDVKNSARITIYNDFKVIMEPTALDITNKKYCKNQMIVHSDMAVTILSPIPVEAPADANSGHCQLVVQIM</sequence>
<evidence type="ECO:0000313" key="3">
    <source>
        <dbReference type="EMBL" id="AAS54567.1"/>
    </source>
</evidence>
<feature type="region of interest" description="Disordered" evidence="1">
    <location>
        <begin position="549"/>
        <end position="574"/>
    </location>
</feature>
<dbReference type="RefSeq" id="NP_986743.1">
    <property type="nucleotide sequence ID" value="NM_211805.1"/>
</dbReference>
<proteinExistence type="predicted"/>
<gene>
    <name evidence="3" type="ORF">AGOS_AGR078C</name>
</gene>
<dbReference type="GeneID" id="4623045"/>
<feature type="domain" description="Anaphase-promoting complex subunit 4 long" evidence="2">
    <location>
        <begin position="234"/>
        <end position="429"/>
    </location>
</feature>
<dbReference type="OMA" id="MIPACER"/>
<dbReference type="Pfam" id="PF12896">
    <property type="entry name" value="ANAPC4"/>
    <property type="match status" value="1"/>
</dbReference>
<accession>Q74ZY0</accession>